<name>F0FAE6_9BACT</name>
<dbReference type="EMBL" id="AEWX01000043">
    <property type="protein sequence ID" value="EGC18870.1"/>
    <property type="molecule type" value="Genomic_DNA"/>
</dbReference>
<evidence type="ECO:0000256" key="2">
    <source>
        <dbReference type="SAM" id="SignalP"/>
    </source>
</evidence>
<feature type="chain" id="PRO_5003252237" evidence="2">
    <location>
        <begin position="22"/>
        <end position="146"/>
    </location>
</feature>
<feature type="region of interest" description="Disordered" evidence="1">
    <location>
        <begin position="80"/>
        <end position="123"/>
    </location>
</feature>
<feature type="compositionally biased region" description="Basic and acidic residues" evidence="1">
    <location>
        <begin position="108"/>
        <end position="123"/>
    </location>
</feature>
<keyword evidence="2" id="KW-0732">Signal</keyword>
<evidence type="ECO:0000313" key="3">
    <source>
        <dbReference type="EMBL" id="EGC18870.1"/>
    </source>
</evidence>
<feature type="signal peptide" evidence="2">
    <location>
        <begin position="1"/>
        <end position="21"/>
    </location>
</feature>
<gene>
    <name evidence="3" type="ORF">HMPREF9141_2563</name>
</gene>
<dbReference type="AlphaFoldDB" id="F0FAE6"/>
<accession>F0FAE6</accession>
<proteinExistence type="predicted"/>
<reference evidence="3 4" key="1">
    <citation type="submission" date="2011-01" db="EMBL/GenBank/DDBJ databases">
        <authorList>
            <person name="Muzny D."/>
            <person name="Qin X."/>
            <person name="Deng J."/>
            <person name="Jiang H."/>
            <person name="Liu Y."/>
            <person name="Qu J."/>
            <person name="Song X.-Z."/>
            <person name="Zhang L."/>
            <person name="Thornton R."/>
            <person name="Coyle M."/>
            <person name="Francisco L."/>
            <person name="Jackson L."/>
            <person name="Javaid M."/>
            <person name="Korchina V."/>
            <person name="Kovar C."/>
            <person name="Mata R."/>
            <person name="Mathew T."/>
            <person name="Ngo R."/>
            <person name="Nguyen L."/>
            <person name="Nguyen N."/>
            <person name="Okwuonu G."/>
            <person name="Ongeri F."/>
            <person name="Pham C."/>
            <person name="Simmons D."/>
            <person name="Wilczek-Boney K."/>
            <person name="Hale W."/>
            <person name="Jakkamsetti A."/>
            <person name="Pham P."/>
            <person name="Ruth R."/>
            <person name="San Lucas F."/>
            <person name="Warren J."/>
            <person name="Zhang J."/>
            <person name="Zhao Z."/>
            <person name="Zhou C."/>
            <person name="Zhu D."/>
            <person name="Lee S."/>
            <person name="Bess C."/>
            <person name="Blankenburg K."/>
            <person name="Forbes L."/>
            <person name="Fu Q."/>
            <person name="Gubbala S."/>
            <person name="Hirani K."/>
            <person name="Jayaseelan J.C."/>
            <person name="Lara F."/>
            <person name="Munidasa M."/>
            <person name="Palculict T."/>
            <person name="Patil S."/>
            <person name="Pu L.-L."/>
            <person name="Saada N."/>
            <person name="Tang L."/>
            <person name="Weissenberger G."/>
            <person name="Zhu Y."/>
            <person name="Hemphill L."/>
            <person name="Shang Y."/>
            <person name="Youmans B."/>
            <person name="Ayvaz T."/>
            <person name="Ross M."/>
            <person name="Santibanez J."/>
            <person name="Aqrawi P."/>
            <person name="Gross S."/>
            <person name="Joshi V."/>
            <person name="Fowler G."/>
            <person name="Nazareth L."/>
            <person name="Reid J."/>
            <person name="Worley K."/>
            <person name="Petrosino J."/>
            <person name="Highlander S."/>
            <person name="Gibbs R."/>
        </authorList>
    </citation>
    <scope>NUCLEOTIDE SEQUENCE [LARGE SCALE GENOMIC DNA]</scope>
    <source>
        <strain evidence="3 4">DSM 16608</strain>
    </source>
</reference>
<organism evidence="3 4">
    <name type="scientific">Prevotella multiformis DSM 16608</name>
    <dbReference type="NCBI Taxonomy" id="888743"/>
    <lineage>
        <taxon>Bacteria</taxon>
        <taxon>Pseudomonadati</taxon>
        <taxon>Bacteroidota</taxon>
        <taxon>Bacteroidia</taxon>
        <taxon>Bacteroidales</taxon>
        <taxon>Prevotellaceae</taxon>
        <taxon>Prevotella</taxon>
    </lineage>
</organism>
<keyword evidence="4" id="KW-1185">Reference proteome</keyword>
<dbReference type="InterPro" id="IPR032612">
    <property type="entry name" value="DUF4890"/>
</dbReference>
<dbReference type="RefSeq" id="WP_007367300.1">
    <property type="nucleotide sequence ID" value="NZ_GL872282.1"/>
</dbReference>
<protein>
    <submittedName>
        <fullName evidence="3">Uncharacterized protein</fullName>
    </submittedName>
</protein>
<dbReference type="HOGENOM" id="CLU_1691959_0_0_10"/>
<dbReference type="Proteomes" id="UP000005697">
    <property type="component" value="Unassembled WGS sequence"/>
</dbReference>
<dbReference type="Pfam" id="PF16231">
    <property type="entry name" value="DUF4890"/>
    <property type="match status" value="1"/>
</dbReference>
<sequence>MKKTILSFLAAGLLTASGVSAGLYHVPAGRRAVFQHDNNPAALTPQQATDNLVRELALNEKQAKKLLKLNQQYADLIANPRFKGRPQPVKERKETGVDGSTGATQHAQSEEVRTHIRQQHERRNAYNAALKKILTKEQYAKYTSHK</sequence>
<evidence type="ECO:0000313" key="4">
    <source>
        <dbReference type="Proteomes" id="UP000005697"/>
    </source>
</evidence>
<evidence type="ECO:0000256" key="1">
    <source>
        <dbReference type="SAM" id="MobiDB-lite"/>
    </source>
</evidence>
<comment type="caution">
    <text evidence="3">The sequence shown here is derived from an EMBL/GenBank/DDBJ whole genome shotgun (WGS) entry which is preliminary data.</text>
</comment>